<keyword evidence="4" id="KW-1185">Reference proteome</keyword>
<dbReference type="Proteomes" id="UP000460272">
    <property type="component" value="Unassembled WGS sequence"/>
</dbReference>
<feature type="domain" description="Alpha/beta hydrolase fold-3" evidence="2">
    <location>
        <begin position="100"/>
        <end position="297"/>
    </location>
</feature>
<dbReference type="PANTHER" id="PTHR48081:SF8">
    <property type="entry name" value="ALPHA_BETA HYDROLASE FOLD-3 DOMAIN-CONTAINING PROTEIN-RELATED"/>
    <property type="match status" value="1"/>
</dbReference>
<dbReference type="InterPro" id="IPR050300">
    <property type="entry name" value="GDXG_lipolytic_enzyme"/>
</dbReference>
<dbReference type="AlphaFoldDB" id="A0A6P2BUI0"/>
<protein>
    <submittedName>
        <fullName evidence="3">Alpha/beta hydrolase</fullName>
    </submittedName>
</protein>
<evidence type="ECO:0000256" key="1">
    <source>
        <dbReference type="ARBA" id="ARBA00022801"/>
    </source>
</evidence>
<accession>A0A6P2BUI0</accession>
<sequence>MTERPGVIRLPARDIPVPASVSKEAQAVIANTPAQRTEYPPLDDPAAWRAMIAAHDGAIAAMMAGRAAAPVTVRHRDLGGCRVYEITPDGLADDDDRVYLDIHGGGFIWGGGELCATMATGTAVRMAARVWAVDYRMPPDHPFPAALDDCLAAYRALLGERPPERIIIGGASAGGNLAAALILRARDEGLPLPAATVLMTPGADLTESGDSHQVNLGLDPLIPGSGRPAFLLYAAGQDLSHPYLSPLNGDFAGGFPPAILTTGTRDMLLSDTVLLHRALRRAGVPAELHVTEAAGHGGFMGMAPEDQEILREVRRFADAHWSKETR</sequence>
<dbReference type="EMBL" id="RPFW01000005">
    <property type="protein sequence ID" value="TVZ02752.1"/>
    <property type="molecule type" value="Genomic_DNA"/>
</dbReference>
<dbReference type="InterPro" id="IPR029058">
    <property type="entry name" value="AB_hydrolase_fold"/>
</dbReference>
<evidence type="ECO:0000259" key="2">
    <source>
        <dbReference type="Pfam" id="PF07859"/>
    </source>
</evidence>
<dbReference type="GO" id="GO:0016787">
    <property type="term" value="F:hydrolase activity"/>
    <property type="evidence" value="ECO:0007669"/>
    <property type="project" value="UniProtKB-KW"/>
</dbReference>
<name>A0A6P2BUI0_9ACTN</name>
<evidence type="ECO:0000313" key="3">
    <source>
        <dbReference type="EMBL" id="TVZ02752.1"/>
    </source>
</evidence>
<proteinExistence type="predicted"/>
<dbReference type="Pfam" id="PF07859">
    <property type="entry name" value="Abhydrolase_3"/>
    <property type="match status" value="1"/>
</dbReference>
<comment type="caution">
    <text evidence="3">The sequence shown here is derived from an EMBL/GenBank/DDBJ whole genome shotgun (WGS) entry which is preliminary data.</text>
</comment>
<dbReference type="InterPro" id="IPR013094">
    <property type="entry name" value="AB_hydrolase_3"/>
</dbReference>
<keyword evidence="1 3" id="KW-0378">Hydrolase</keyword>
<dbReference type="PANTHER" id="PTHR48081">
    <property type="entry name" value="AB HYDROLASE SUPERFAMILY PROTEIN C4A8.06C"/>
    <property type="match status" value="1"/>
</dbReference>
<organism evidence="3 4">
    <name type="scientific">Trebonia kvetii</name>
    <dbReference type="NCBI Taxonomy" id="2480626"/>
    <lineage>
        <taxon>Bacteria</taxon>
        <taxon>Bacillati</taxon>
        <taxon>Actinomycetota</taxon>
        <taxon>Actinomycetes</taxon>
        <taxon>Streptosporangiales</taxon>
        <taxon>Treboniaceae</taxon>
        <taxon>Trebonia</taxon>
    </lineage>
</organism>
<reference evidence="3 4" key="1">
    <citation type="submission" date="2018-11" db="EMBL/GenBank/DDBJ databases">
        <title>Trebonia kvetii gen.nov., sp.nov., a novel acidophilic actinobacterium, and proposal of the new actinobacterial family Treboniaceae fam. nov.</title>
        <authorList>
            <person name="Rapoport D."/>
            <person name="Sagova-Mareckova M."/>
            <person name="Sedlacek I."/>
            <person name="Provaznik J."/>
            <person name="Kralova S."/>
            <person name="Pavlinic D."/>
            <person name="Benes V."/>
            <person name="Kopecky J."/>
        </authorList>
    </citation>
    <scope>NUCLEOTIDE SEQUENCE [LARGE SCALE GENOMIC DNA]</scope>
    <source>
        <strain evidence="3 4">15Tr583</strain>
    </source>
</reference>
<dbReference type="SUPFAM" id="SSF53474">
    <property type="entry name" value="alpha/beta-Hydrolases"/>
    <property type="match status" value="1"/>
</dbReference>
<dbReference type="Gene3D" id="3.40.50.1820">
    <property type="entry name" value="alpha/beta hydrolase"/>
    <property type="match status" value="1"/>
</dbReference>
<evidence type="ECO:0000313" key="4">
    <source>
        <dbReference type="Proteomes" id="UP000460272"/>
    </source>
</evidence>
<dbReference type="OrthoDB" id="9803828at2"/>
<gene>
    <name evidence="3" type="ORF">EAS64_27435</name>
</gene>